<dbReference type="Pfam" id="PF13556">
    <property type="entry name" value="HTH_30"/>
    <property type="match status" value="1"/>
</dbReference>
<dbReference type="InterPro" id="IPR025736">
    <property type="entry name" value="PucR_C-HTH_dom"/>
</dbReference>
<keyword evidence="2" id="KW-1185">Reference proteome</keyword>
<proteinExistence type="predicted"/>
<dbReference type="InterPro" id="IPR012914">
    <property type="entry name" value="PucR_dom"/>
</dbReference>
<dbReference type="PANTHER" id="PTHR33744:SF1">
    <property type="entry name" value="DNA-BINDING TRANSCRIPTIONAL ACTIVATOR ADER"/>
    <property type="match status" value="1"/>
</dbReference>
<sequence length="501" mass="52936">MRPTVQWLLNRGELGLRSLVDADLARPIRWVHASELADPTPFLSGGELLLTTGLDPLEWADYVPRLTERGIAALGFGVGFGHSEVPAALVAAARAHELPLIEVPKPTPFIAIGEAVAEAIARAQEDALATALTTQRELITAALSSGGPSAVVGELAKALEGWVLLLDESGTTLHSAPHGARKHAASVRTDLGKLAPGSPLHAASLAIRDDQVAVLPIGTKGGVAGYLAAGRPSPLRAAEHSVLASAVGLLALDLAGQQQSREASRNANLAVLRLVVAGHADLAEAAADTLGVPLPEGTVRVAMLSCEPGDLPVLLREAERHHGLDQCGALVARYDRHSVVVLLPVAEGDLQAVEEVLHKVAGSRGVASEGALLPDVPDAFRRTRSVFFGTTRGTERLVLARDIATAGLLAQLDHPGARGWADAMFEPLERHATRSKLDLISTLRVFLGNNGHVDASATALGIHRHTLRYRLRRITELLDADLDDPTARAELWLALRMREAS</sequence>
<accession>A0A222VJ07</accession>
<gene>
    <name evidence="1" type="ORF">SAMN05421630_103250</name>
</gene>
<dbReference type="Pfam" id="PF07905">
    <property type="entry name" value="PucR"/>
    <property type="match status" value="1"/>
</dbReference>
<dbReference type="OrthoDB" id="8450798at2"/>
<dbReference type="InterPro" id="IPR051448">
    <property type="entry name" value="CdaR-like_regulators"/>
</dbReference>
<organism evidence="1 2">
    <name type="scientific">Prauserella marina</name>
    <dbReference type="NCBI Taxonomy" id="530584"/>
    <lineage>
        <taxon>Bacteria</taxon>
        <taxon>Bacillati</taxon>
        <taxon>Actinomycetota</taxon>
        <taxon>Actinomycetes</taxon>
        <taxon>Pseudonocardiales</taxon>
        <taxon>Pseudonocardiaceae</taxon>
        <taxon>Prauserella</taxon>
    </lineage>
</organism>
<dbReference type="Proteomes" id="UP000199494">
    <property type="component" value="Unassembled WGS sequence"/>
</dbReference>
<dbReference type="Gene3D" id="1.10.10.2840">
    <property type="entry name" value="PucR C-terminal helix-turn-helix domain"/>
    <property type="match status" value="1"/>
</dbReference>
<name>A0A222VJ07_9PSEU</name>
<dbReference type="STRING" id="530584.SAMN05421630_103250"/>
<dbReference type="RefSeq" id="WP_091801544.1">
    <property type="nucleotide sequence ID" value="NZ_CP016353.1"/>
</dbReference>
<dbReference type="AlphaFoldDB" id="A0A222VJ07"/>
<evidence type="ECO:0000313" key="1">
    <source>
        <dbReference type="EMBL" id="SDC69975.1"/>
    </source>
</evidence>
<dbReference type="KEGG" id="pmad:BAY61_01480"/>
<dbReference type="InterPro" id="IPR042070">
    <property type="entry name" value="PucR_C-HTH_sf"/>
</dbReference>
<evidence type="ECO:0000313" key="2">
    <source>
        <dbReference type="Proteomes" id="UP000199494"/>
    </source>
</evidence>
<reference evidence="1 2" key="1">
    <citation type="submission" date="2016-10" db="EMBL/GenBank/DDBJ databases">
        <authorList>
            <person name="de Groot N.N."/>
        </authorList>
    </citation>
    <scope>NUCLEOTIDE SEQUENCE [LARGE SCALE GENOMIC DNA]</scope>
    <source>
        <strain evidence="1 2">CGMCC 4.5506</strain>
    </source>
</reference>
<protein>
    <submittedName>
        <fullName evidence="1">Purine catabolism regulatory protein</fullName>
    </submittedName>
</protein>
<dbReference type="PANTHER" id="PTHR33744">
    <property type="entry name" value="CARBOHYDRATE DIACID REGULATOR"/>
    <property type="match status" value="1"/>
</dbReference>
<dbReference type="EMBL" id="FMZE01000003">
    <property type="protein sequence ID" value="SDC69975.1"/>
    <property type="molecule type" value="Genomic_DNA"/>
</dbReference>